<accession>A0ABV7T5J4</accession>
<name>A0ABV7T5J4_9GAMM</name>
<dbReference type="InterPro" id="IPR043733">
    <property type="entry name" value="DUF5677"/>
</dbReference>
<keyword evidence="2" id="KW-1185">Reference proteome</keyword>
<proteinExistence type="predicted"/>
<sequence>MTDETPEALTHDEIVDFSSLGGKPSDDYMRVVDMLDNVVRECMYVSRSYSGVASPSAKHYDSSVLFTALVTKGVTLAQIMPFTPWVDKKIEHWDYASAAGITRTMLELRIAFYYLCTEECDEKEWECRWNIFNLHDCTSRIRMFTAIENNEEVEKLSQAADEIRERIRVNPFFDTLPEKKKKTALHGQSAYLFPLEDIAEKAGIEKAQFR</sequence>
<reference evidence="2" key="1">
    <citation type="journal article" date="2019" name="Int. J. Syst. Evol. Microbiol.">
        <title>The Global Catalogue of Microorganisms (GCM) 10K type strain sequencing project: providing services to taxonomists for standard genome sequencing and annotation.</title>
        <authorList>
            <consortium name="The Broad Institute Genomics Platform"/>
            <consortium name="The Broad Institute Genome Sequencing Center for Infectious Disease"/>
            <person name="Wu L."/>
            <person name="Ma J."/>
        </authorList>
    </citation>
    <scope>NUCLEOTIDE SEQUENCE [LARGE SCALE GENOMIC DNA]</scope>
    <source>
        <strain evidence="2">KCTC 42447</strain>
    </source>
</reference>
<dbReference type="Pfam" id="PF18928">
    <property type="entry name" value="DUF5677"/>
    <property type="match status" value="1"/>
</dbReference>
<dbReference type="EMBL" id="JBHRXZ010000022">
    <property type="protein sequence ID" value="MFC3608455.1"/>
    <property type="molecule type" value="Genomic_DNA"/>
</dbReference>
<dbReference type="Proteomes" id="UP001595630">
    <property type="component" value="Unassembled WGS sequence"/>
</dbReference>
<evidence type="ECO:0000313" key="2">
    <source>
        <dbReference type="Proteomes" id="UP001595630"/>
    </source>
</evidence>
<gene>
    <name evidence="1" type="ORF">ACFOMF_11755</name>
</gene>
<protein>
    <submittedName>
        <fullName evidence="1">DUF5677 domain-containing protein</fullName>
    </submittedName>
</protein>
<dbReference type="RefSeq" id="WP_386365013.1">
    <property type="nucleotide sequence ID" value="NZ_JBHRXZ010000022.1"/>
</dbReference>
<comment type="caution">
    <text evidence="1">The sequence shown here is derived from an EMBL/GenBank/DDBJ whole genome shotgun (WGS) entry which is preliminary data.</text>
</comment>
<organism evidence="1 2">
    <name type="scientific">Stutzerimonas tarimensis</name>
    <dbReference type="NCBI Taxonomy" id="1507735"/>
    <lineage>
        <taxon>Bacteria</taxon>
        <taxon>Pseudomonadati</taxon>
        <taxon>Pseudomonadota</taxon>
        <taxon>Gammaproteobacteria</taxon>
        <taxon>Pseudomonadales</taxon>
        <taxon>Pseudomonadaceae</taxon>
        <taxon>Stutzerimonas</taxon>
    </lineage>
</organism>
<evidence type="ECO:0000313" key="1">
    <source>
        <dbReference type="EMBL" id="MFC3608455.1"/>
    </source>
</evidence>